<accession>A0A6J6SME4</accession>
<dbReference type="AlphaFoldDB" id="A0A6J6SME4"/>
<dbReference type="Gene3D" id="2.60.120.10">
    <property type="entry name" value="Jelly Rolls"/>
    <property type="match status" value="2"/>
</dbReference>
<sequence length="261" mass="27685">MNQAMKPGKVFNARTLAPEDVSMRGQGQCFNLIKAGSFAEPMTATEIHLTGNASPKGSKDCDTLIYVRSGSASLEIIGSDDENSVKVEAGSAIHIRSGENFFWANGNDLVALEVSIPIVGPFARKQSSPTQIFQRHVKQGASNKGTATGSREFEVLFDANNGSSAASMFIGFIPPSGAPDHYHLYDEICHIVSGTGSVVVDGEDQAISSGSTFSVTPRLLHSVVNSGNEDLWLLGVFRPQGSPAAAYYPDGRPAPGYSETE</sequence>
<protein>
    <submittedName>
        <fullName evidence="2">Unannotated protein</fullName>
    </submittedName>
</protein>
<proteinExistence type="predicted"/>
<dbReference type="SUPFAM" id="SSF51182">
    <property type="entry name" value="RmlC-like cupins"/>
    <property type="match status" value="2"/>
</dbReference>
<dbReference type="InterPro" id="IPR013096">
    <property type="entry name" value="Cupin_2"/>
</dbReference>
<dbReference type="EMBL" id="CAEZYS010000066">
    <property type="protein sequence ID" value="CAB4736042.1"/>
    <property type="molecule type" value="Genomic_DNA"/>
</dbReference>
<dbReference type="InterPro" id="IPR011051">
    <property type="entry name" value="RmlC_Cupin_sf"/>
</dbReference>
<reference evidence="2" key="1">
    <citation type="submission" date="2020-05" db="EMBL/GenBank/DDBJ databases">
        <authorList>
            <person name="Chiriac C."/>
            <person name="Salcher M."/>
            <person name="Ghai R."/>
            <person name="Kavagutti S V."/>
        </authorList>
    </citation>
    <scope>NUCLEOTIDE SEQUENCE</scope>
</reference>
<name>A0A6J6SME4_9ZZZZ</name>
<gene>
    <name evidence="2" type="ORF">UFOPK2782_00629</name>
</gene>
<evidence type="ECO:0000259" key="1">
    <source>
        <dbReference type="Pfam" id="PF07883"/>
    </source>
</evidence>
<dbReference type="Pfam" id="PF07883">
    <property type="entry name" value="Cupin_2"/>
    <property type="match status" value="1"/>
</dbReference>
<organism evidence="2">
    <name type="scientific">freshwater metagenome</name>
    <dbReference type="NCBI Taxonomy" id="449393"/>
    <lineage>
        <taxon>unclassified sequences</taxon>
        <taxon>metagenomes</taxon>
        <taxon>ecological metagenomes</taxon>
    </lineage>
</organism>
<feature type="domain" description="Cupin type-2" evidence="1">
    <location>
        <begin position="176"/>
        <end position="234"/>
    </location>
</feature>
<dbReference type="InterPro" id="IPR014710">
    <property type="entry name" value="RmlC-like_jellyroll"/>
</dbReference>
<evidence type="ECO:0000313" key="2">
    <source>
        <dbReference type="EMBL" id="CAB4736042.1"/>
    </source>
</evidence>